<dbReference type="Proteomes" id="UP000001072">
    <property type="component" value="Unassembled WGS sequence"/>
</dbReference>
<dbReference type="GeneID" id="18926642"/>
<feature type="chain" id="PRO_5003321073" evidence="1">
    <location>
        <begin position="39"/>
        <end position="172"/>
    </location>
</feature>
<protein>
    <submittedName>
        <fullName evidence="2">Secreted protein</fullName>
    </submittedName>
</protein>
<evidence type="ECO:0000256" key="1">
    <source>
        <dbReference type="SAM" id="SignalP"/>
    </source>
</evidence>
<accession>F4RVR1</accession>
<organism evidence="3">
    <name type="scientific">Melampsora larici-populina (strain 98AG31 / pathotype 3-4-7)</name>
    <name type="common">Poplar leaf rust fungus</name>
    <dbReference type="NCBI Taxonomy" id="747676"/>
    <lineage>
        <taxon>Eukaryota</taxon>
        <taxon>Fungi</taxon>
        <taxon>Dikarya</taxon>
        <taxon>Basidiomycota</taxon>
        <taxon>Pucciniomycotina</taxon>
        <taxon>Pucciniomycetes</taxon>
        <taxon>Pucciniales</taxon>
        <taxon>Melampsoraceae</taxon>
        <taxon>Melampsora</taxon>
    </lineage>
</organism>
<feature type="signal peptide" evidence="1">
    <location>
        <begin position="1"/>
        <end position="38"/>
    </location>
</feature>
<dbReference type="HOGENOM" id="CLU_1555609_0_0_1"/>
<sequence>MTISWFFFLFTFFHLRHNHFKAFTFLCLIAQFNFHVRAGYSVQDCGLAWAPHVRLIGHPPLPHPGYYCKNSGGVEYGCEVCHTYQYGFWHACSRRPAWGFKCGLQSTSCGYTASDCNEKIICSKGYSYYGIFAHCWDDDQRWKCVPGENGRDITHTICSKCLIGSAASGPPS</sequence>
<dbReference type="InParanoid" id="F4RVR1"/>
<keyword evidence="1" id="KW-0732">Signal</keyword>
<reference evidence="3" key="1">
    <citation type="journal article" date="2011" name="Proc. Natl. Acad. Sci. U.S.A.">
        <title>Obligate biotrophy features unraveled by the genomic analysis of rust fungi.</title>
        <authorList>
            <person name="Duplessis S."/>
            <person name="Cuomo C.A."/>
            <person name="Lin Y.-C."/>
            <person name="Aerts A."/>
            <person name="Tisserant E."/>
            <person name="Veneault-Fourrey C."/>
            <person name="Joly D.L."/>
            <person name="Hacquard S."/>
            <person name="Amselem J."/>
            <person name="Cantarel B.L."/>
            <person name="Chiu R."/>
            <person name="Coutinho P.M."/>
            <person name="Feau N."/>
            <person name="Field M."/>
            <person name="Frey P."/>
            <person name="Gelhaye E."/>
            <person name="Goldberg J."/>
            <person name="Grabherr M.G."/>
            <person name="Kodira C.D."/>
            <person name="Kohler A."/>
            <person name="Kuees U."/>
            <person name="Lindquist E.A."/>
            <person name="Lucas S.M."/>
            <person name="Mago R."/>
            <person name="Mauceli E."/>
            <person name="Morin E."/>
            <person name="Murat C."/>
            <person name="Pangilinan J.L."/>
            <person name="Park R."/>
            <person name="Pearson M."/>
            <person name="Quesneville H."/>
            <person name="Rouhier N."/>
            <person name="Sakthikumar S."/>
            <person name="Salamov A.A."/>
            <person name="Schmutz J."/>
            <person name="Selles B."/>
            <person name="Shapiro H."/>
            <person name="Tanguay P."/>
            <person name="Tuskan G.A."/>
            <person name="Henrissat B."/>
            <person name="Van de Peer Y."/>
            <person name="Rouze P."/>
            <person name="Ellis J.G."/>
            <person name="Dodds P.N."/>
            <person name="Schein J.E."/>
            <person name="Zhong S."/>
            <person name="Hamelin R.C."/>
            <person name="Grigoriev I.V."/>
            <person name="Szabo L.J."/>
            <person name="Martin F."/>
        </authorList>
    </citation>
    <scope>NUCLEOTIDE SEQUENCE [LARGE SCALE GENOMIC DNA]</scope>
    <source>
        <strain evidence="3">98AG31 / pathotype 3-4-7</strain>
    </source>
</reference>
<dbReference type="KEGG" id="mlr:MELLADRAFT_124136"/>
<gene>
    <name evidence="2" type="ORF">MELLADRAFT_124136</name>
</gene>
<proteinExistence type="predicted"/>
<dbReference type="OrthoDB" id="10314715at2759"/>
<keyword evidence="3" id="KW-1185">Reference proteome</keyword>
<dbReference type="RefSeq" id="XP_007413335.1">
    <property type="nucleotide sequence ID" value="XM_007413273.1"/>
</dbReference>
<evidence type="ECO:0000313" key="3">
    <source>
        <dbReference type="Proteomes" id="UP000001072"/>
    </source>
</evidence>
<dbReference type="VEuPathDB" id="FungiDB:MELLADRAFT_124136"/>
<dbReference type="AlphaFoldDB" id="F4RVR1"/>
<name>F4RVR1_MELLP</name>
<evidence type="ECO:0000313" key="2">
    <source>
        <dbReference type="EMBL" id="EGG03541.1"/>
    </source>
</evidence>
<dbReference type="EMBL" id="GL883124">
    <property type="protein sequence ID" value="EGG03541.1"/>
    <property type="molecule type" value="Genomic_DNA"/>
</dbReference>